<dbReference type="PROSITE" id="PS00430">
    <property type="entry name" value="TONB_DEPENDENT_REC_1"/>
    <property type="match status" value="1"/>
</dbReference>
<keyword evidence="5" id="KW-0732">Signal</keyword>
<evidence type="ECO:0000313" key="7">
    <source>
        <dbReference type="Proteomes" id="UP000186955"/>
    </source>
</evidence>
<dbReference type="AlphaFoldDB" id="A0A1Q5UJA0"/>
<evidence type="ECO:0000256" key="4">
    <source>
        <dbReference type="ARBA" id="ARBA00039082"/>
    </source>
</evidence>
<evidence type="ECO:0000256" key="3">
    <source>
        <dbReference type="ARBA" id="ARBA00037631"/>
    </source>
</evidence>
<sequence>MRLNSIVLFAASAMAQCALKRTDTISVTGSAPGFAYGVTGGGDATPVYPTNTSHLIDLLGSDEPQVIIVDRTYDFIGTEGTTKGTICKSWGSFEDGCQAIIDTGSGCGDTGSESYEWDTAGVTGIYVHSNKTIIGVGSEGVLLGKGLRMVDVSNIIVQNIMITDLNPKLVWGDNYIYRTSGRSPALSGSTLFHAVNSVWENNNGHAIEGTDNGQGLFEGCVFNNVSQIVVDGFVGQLFSSSGGTANKACYDYLGRDCVGNIQVNDGSSFTKADTGFFSNFTGLNIASPSAASAAQTSVPTNAGNTLQNGLS</sequence>
<dbReference type="EMBL" id="MNBE01000205">
    <property type="protein sequence ID" value="OKP12509.1"/>
    <property type="molecule type" value="Genomic_DNA"/>
</dbReference>
<comment type="caution">
    <text evidence="6">The sequence shown here is derived from an EMBL/GenBank/DDBJ whole genome shotgun (WGS) entry which is preliminary data.</text>
</comment>
<dbReference type="EC" id="4.2.2.10" evidence="4"/>
<feature type="chain" id="PRO_5012140656" description="pectin lyase" evidence="5">
    <location>
        <begin position="18"/>
        <end position="311"/>
    </location>
</feature>
<keyword evidence="1" id="KW-1015">Disulfide bond</keyword>
<evidence type="ECO:0000256" key="1">
    <source>
        <dbReference type="ARBA" id="ARBA00023157"/>
    </source>
</evidence>
<feature type="signal peptide" evidence="5">
    <location>
        <begin position="1"/>
        <end position="17"/>
    </location>
</feature>
<dbReference type="InterPro" id="IPR045032">
    <property type="entry name" value="PEL"/>
</dbReference>
<accession>A0A1Q5UJA0</accession>
<dbReference type="InterPro" id="IPR011050">
    <property type="entry name" value="Pectin_lyase_fold/virulence"/>
</dbReference>
<dbReference type="InterPro" id="IPR010916">
    <property type="entry name" value="TonB_box_CS"/>
</dbReference>
<comment type="catalytic activity">
    <reaction evidence="2">
        <text>Eliminative cleavage of (1-&gt;4)-alpha-D-galacturonan methyl ester to give oligosaccharides with 4-deoxy-6-O-methyl-alpha-D-galact-4-enuronosyl groups at their non-reducing ends.</text>
        <dbReference type="EC" id="4.2.2.10"/>
    </reaction>
</comment>
<name>A0A1Q5UJA0_9EURO</name>
<organism evidence="6 7">
    <name type="scientific">Penicillium subrubescens</name>
    <dbReference type="NCBI Taxonomy" id="1316194"/>
    <lineage>
        <taxon>Eukaryota</taxon>
        <taxon>Fungi</taxon>
        <taxon>Dikarya</taxon>
        <taxon>Ascomycota</taxon>
        <taxon>Pezizomycotina</taxon>
        <taxon>Eurotiomycetes</taxon>
        <taxon>Eurotiomycetidae</taxon>
        <taxon>Eurotiales</taxon>
        <taxon>Aspergillaceae</taxon>
        <taxon>Penicillium</taxon>
    </lineage>
</organism>
<evidence type="ECO:0000313" key="6">
    <source>
        <dbReference type="EMBL" id="OKP12509.1"/>
    </source>
</evidence>
<evidence type="ECO:0000256" key="5">
    <source>
        <dbReference type="SAM" id="SignalP"/>
    </source>
</evidence>
<reference evidence="6 7" key="1">
    <citation type="submission" date="2016-10" db="EMBL/GenBank/DDBJ databases">
        <title>Genome sequence of the ascomycete fungus Penicillium subrubescens.</title>
        <authorList>
            <person name="De Vries R.P."/>
            <person name="Peng M."/>
            <person name="Dilokpimol A."/>
            <person name="Hilden K."/>
            <person name="Makela M.R."/>
            <person name="Grigoriev I."/>
            <person name="Riley R."/>
            <person name="Granchi Z."/>
        </authorList>
    </citation>
    <scope>NUCLEOTIDE SEQUENCE [LARGE SCALE GENOMIC DNA]</scope>
    <source>
        <strain evidence="6 7">CBS 132785</strain>
    </source>
</reference>
<dbReference type="Gene3D" id="2.160.20.10">
    <property type="entry name" value="Single-stranded right-handed beta-helix, Pectin lyase-like"/>
    <property type="match status" value="2"/>
</dbReference>
<dbReference type="GO" id="GO:0030570">
    <property type="term" value="F:pectate lyase activity"/>
    <property type="evidence" value="ECO:0007669"/>
    <property type="project" value="InterPro"/>
</dbReference>
<comment type="function">
    <text evidence="3">Pectinolytic enzymes consist of four classes of enzymes: pectin lyase, polygalacturonase, pectin methylesterase and rhamnogalacturonase. Among pectinolytic enzymes, pectin lyase is the most important in depolymerization of pectin, since it cleaves internal glycosidic bonds of highly methylated pectins.</text>
</comment>
<proteinExistence type="predicted"/>
<dbReference type="GO" id="GO:0047490">
    <property type="term" value="F:pectin lyase activity"/>
    <property type="evidence" value="ECO:0007669"/>
    <property type="project" value="UniProtKB-EC"/>
</dbReference>
<dbReference type="InterPro" id="IPR012334">
    <property type="entry name" value="Pectin_lyas_fold"/>
</dbReference>
<keyword evidence="7" id="KW-1185">Reference proteome</keyword>
<dbReference type="SUPFAM" id="SSF51126">
    <property type="entry name" value="Pectin lyase-like"/>
    <property type="match status" value="1"/>
</dbReference>
<dbReference type="STRING" id="1316194.A0A1Q5UJA0"/>
<dbReference type="PANTHER" id="PTHR31683:SF67">
    <property type="entry name" value="PECTIN LYASE F-RELATED"/>
    <property type="match status" value="1"/>
</dbReference>
<gene>
    <name evidence="6" type="ORF">PENSUB_1875</name>
</gene>
<evidence type="ECO:0000256" key="2">
    <source>
        <dbReference type="ARBA" id="ARBA00036818"/>
    </source>
</evidence>
<dbReference type="PANTHER" id="PTHR31683">
    <property type="entry name" value="PECTATE LYASE 18-RELATED"/>
    <property type="match status" value="1"/>
</dbReference>
<protein>
    <recommendedName>
        <fullName evidence="4">pectin lyase</fullName>
        <ecNumber evidence="4">4.2.2.10</ecNumber>
    </recommendedName>
</protein>
<dbReference type="Proteomes" id="UP000186955">
    <property type="component" value="Unassembled WGS sequence"/>
</dbReference>